<proteinExistence type="predicted"/>
<protein>
    <submittedName>
        <fullName evidence="1">DUF6461 domain-containing protein</fullName>
    </submittedName>
</protein>
<dbReference type="InterPro" id="IPR045592">
    <property type="entry name" value="DUF6461"/>
</dbReference>
<dbReference type="EMBL" id="CP109135">
    <property type="protein sequence ID" value="WSD21202.1"/>
    <property type="molecule type" value="Genomic_DNA"/>
</dbReference>
<gene>
    <name evidence="1" type="ORF">OHB35_52655</name>
</gene>
<reference evidence="1 2" key="1">
    <citation type="submission" date="2022-10" db="EMBL/GenBank/DDBJ databases">
        <title>The complete genomes of actinobacterial strains from the NBC collection.</title>
        <authorList>
            <person name="Joergensen T.S."/>
            <person name="Alvarez Arevalo M."/>
            <person name="Sterndorff E.B."/>
            <person name="Faurdal D."/>
            <person name="Vuksanovic O."/>
            <person name="Mourched A.-S."/>
            <person name="Charusanti P."/>
            <person name="Shaw S."/>
            <person name="Blin K."/>
            <person name="Weber T."/>
        </authorList>
    </citation>
    <scope>NUCLEOTIDE SEQUENCE [LARGE SCALE GENOMIC DNA]</scope>
    <source>
        <strain evidence="1 2">NBC 01752</strain>
    </source>
</reference>
<keyword evidence="2" id="KW-1185">Reference proteome</keyword>
<evidence type="ECO:0000313" key="1">
    <source>
        <dbReference type="EMBL" id="WSD21202.1"/>
    </source>
</evidence>
<name>A0ABZ1HRH7_STRPH</name>
<organism evidence="1 2">
    <name type="scientific">Streptomyces phaeochromogenes</name>
    <dbReference type="NCBI Taxonomy" id="1923"/>
    <lineage>
        <taxon>Bacteria</taxon>
        <taxon>Bacillati</taxon>
        <taxon>Actinomycetota</taxon>
        <taxon>Actinomycetes</taxon>
        <taxon>Kitasatosporales</taxon>
        <taxon>Streptomycetaceae</taxon>
        <taxon>Streptomyces</taxon>
        <taxon>Streptomyces phaeochromogenes group</taxon>
    </lineage>
</organism>
<evidence type="ECO:0000313" key="2">
    <source>
        <dbReference type="Proteomes" id="UP001340816"/>
    </source>
</evidence>
<sequence length="211" mass="23031">MSTNTFPNSQLYDTGYCVLFVKNVSPAELLTRVSGGQIHSVPLARLEAEAIKALGEDVEEEDVPGLNVDELHSSGILDNSGPLLRSGTHGDWSFVVESEGPYLASDEILARVSRGTVALSARRIETGSTWISYAENGEIFSSFDPLFPQHDYGQHPAVLEELTGFREAIDSGNRSEAYENALRKIQQELHCAVPQEADAPRLLAIRIAGVY</sequence>
<dbReference type="Proteomes" id="UP001340816">
    <property type="component" value="Chromosome"/>
</dbReference>
<dbReference type="RefSeq" id="WP_326762739.1">
    <property type="nucleotide sequence ID" value="NZ_CP109135.1"/>
</dbReference>
<accession>A0ABZ1HRH7</accession>
<dbReference type="Pfam" id="PF20062">
    <property type="entry name" value="DUF6461"/>
    <property type="match status" value="1"/>
</dbReference>